<evidence type="ECO:0000313" key="3">
    <source>
        <dbReference type="EMBL" id="JAT20162.1"/>
    </source>
</evidence>
<dbReference type="AlphaFoldDB" id="A0A1B6L8X8"/>
<protein>
    <recommendedName>
        <fullName evidence="4">Follicle cell protein 3C-1</fullName>
    </recommendedName>
</protein>
<accession>A0A1B6L8X8</accession>
<dbReference type="EMBL" id="GEBQ01027687">
    <property type="protein sequence ID" value="JAT12290.1"/>
    <property type="molecule type" value="Transcribed_RNA"/>
</dbReference>
<dbReference type="EMBL" id="GEBQ01019815">
    <property type="protein sequence ID" value="JAT20162.1"/>
    <property type="molecule type" value="Transcribed_RNA"/>
</dbReference>
<evidence type="ECO:0008006" key="4">
    <source>
        <dbReference type="Google" id="ProtNLM"/>
    </source>
</evidence>
<proteinExistence type="predicted"/>
<sequence>MYWTPAVVLLCSFALCVAMESPLSLHFGNNSLPHLTRSAVVPCTCGVFLTGQFTQGSHQPPTGFPALLHEYEQPFPCSPLGNRQCANKCLEVIVKHLHNSATIICGTIDRDCYKERAYLWSKNCNDVWVNSNMSAGREFCCKDGSAYKCPLGRL</sequence>
<organism evidence="3">
    <name type="scientific">Graphocephala atropunctata</name>
    <dbReference type="NCBI Taxonomy" id="36148"/>
    <lineage>
        <taxon>Eukaryota</taxon>
        <taxon>Metazoa</taxon>
        <taxon>Ecdysozoa</taxon>
        <taxon>Arthropoda</taxon>
        <taxon>Hexapoda</taxon>
        <taxon>Insecta</taxon>
        <taxon>Pterygota</taxon>
        <taxon>Neoptera</taxon>
        <taxon>Paraneoptera</taxon>
        <taxon>Hemiptera</taxon>
        <taxon>Auchenorrhyncha</taxon>
        <taxon>Membracoidea</taxon>
        <taxon>Cicadellidae</taxon>
        <taxon>Cicadellinae</taxon>
        <taxon>Cicadellini</taxon>
        <taxon>Graphocephala</taxon>
    </lineage>
</organism>
<evidence type="ECO:0000256" key="1">
    <source>
        <dbReference type="SAM" id="SignalP"/>
    </source>
</evidence>
<keyword evidence="1" id="KW-0732">Signal</keyword>
<evidence type="ECO:0000313" key="2">
    <source>
        <dbReference type="EMBL" id="JAT12290.1"/>
    </source>
</evidence>
<feature type="signal peptide" evidence="1">
    <location>
        <begin position="1"/>
        <end position="18"/>
    </location>
</feature>
<reference evidence="3" key="1">
    <citation type="submission" date="2015-11" db="EMBL/GenBank/DDBJ databases">
        <title>De novo transcriptome assembly of four potential Pierce s Disease insect vectors from Arizona vineyards.</title>
        <authorList>
            <person name="Tassone E.E."/>
        </authorList>
    </citation>
    <scope>NUCLEOTIDE SEQUENCE</scope>
</reference>
<gene>
    <name evidence="3" type="ORF">g.8791</name>
    <name evidence="2" type="ORF">g.8792</name>
</gene>
<name>A0A1B6L8X8_9HEMI</name>
<feature type="chain" id="PRO_5008587199" description="Follicle cell protein 3C-1" evidence="1">
    <location>
        <begin position="19"/>
        <end position="154"/>
    </location>
</feature>